<proteinExistence type="predicted"/>
<dbReference type="EMBL" id="CAJVPT010012563">
    <property type="protein sequence ID" value="CAG8588468.1"/>
    <property type="molecule type" value="Genomic_DNA"/>
</dbReference>
<dbReference type="Proteomes" id="UP000789525">
    <property type="component" value="Unassembled WGS sequence"/>
</dbReference>
<organism evidence="1 2">
    <name type="scientific">Acaulospora colombiana</name>
    <dbReference type="NCBI Taxonomy" id="27376"/>
    <lineage>
        <taxon>Eukaryota</taxon>
        <taxon>Fungi</taxon>
        <taxon>Fungi incertae sedis</taxon>
        <taxon>Mucoromycota</taxon>
        <taxon>Glomeromycotina</taxon>
        <taxon>Glomeromycetes</taxon>
        <taxon>Diversisporales</taxon>
        <taxon>Acaulosporaceae</taxon>
        <taxon>Acaulospora</taxon>
    </lineage>
</organism>
<accession>A0ACA9MFV1</accession>
<evidence type="ECO:0000313" key="2">
    <source>
        <dbReference type="Proteomes" id="UP000789525"/>
    </source>
</evidence>
<protein>
    <submittedName>
        <fullName evidence="1">14864_t:CDS:1</fullName>
    </submittedName>
</protein>
<gene>
    <name evidence="1" type="ORF">ACOLOM_LOCUS6230</name>
</gene>
<reference evidence="1" key="1">
    <citation type="submission" date="2021-06" db="EMBL/GenBank/DDBJ databases">
        <authorList>
            <person name="Kallberg Y."/>
            <person name="Tangrot J."/>
            <person name="Rosling A."/>
        </authorList>
    </citation>
    <scope>NUCLEOTIDE SEQUENCE</scope>
    <source>
        <strain evidence="1">CL356</strain>
    </source>
</reference>
<feature type="non-terminal residue" evidence="1">
    <location>
        <position position="1"/>
    </location>
</feature>
<comment type="caution">
    <text evidence="1">The sequence shown here is derived from an EMBL/GenBank/DDBJ whole genome shotgun (WGS) entry which is preliminary data.</text>
</comment>
<sequence length="119" mass="13980">NANNFINELELKDERRGFHLAVCRNVTSSNTLQALEKQLKLYESRDKWENLRNLKAPEYNNGLSYEKEDWKDFVLGRTLDAFESEYNPIQQIDCGKKGMVRRLHNSNISKSSEIEHFLS</sequence>
<keyword evidence="2" id="KW-1185">Reference proteome</keyword>
<evidence type="ECO:0000313" key="1">
    <source>
        <dbReference type="EMBL" id="CAG8588468.1"/>
    </source>
</evidence>
<name>A0ACA9MFV1_9GLOM</name>